<dbReference type="PANTHER" id="PTHR11630:SF48">
    <property type="entry name" value="DNA HELICASE MCM9"/>
    <property type="match status" value="1"/>
</dbReference>
<dbReference type="GO" id="GO:0042555">
    <property type="term" value="C:MCM complex"/>
    <property type="evidence" value="ECO:0007669"/>
    <property type="project" value="TreeGrafter"/>
</dbReference>
<dbReference type="InterPro" id="IPR031327">
    <property type="entry name" value="MCM"/>
</dbReference>
<dbReference type="GO" id="GO:0016787">
    <property type="term" value="F:hydrolase activity"/>
    <property type="evidence" value="ECO:0007669"/>
    <property type="project" value="UniProtKB-KW"/>
</dbReference>
<keyword evidence="3 4" id="KW-0238">DNA-binding</keyword>
<evidence type="ECO:0000256" key="1">
    <source>
        <dbReference type="ARBA" id="ARBA00022741"/>
    </source>
</evidence>
<dbReference type="PANTHER" id="PTHR11630">
    <property type="entry name" value="DNA REPLICATION LICENSING FACTOR MCM FAMILY MEMBER"/>
    <property type="match status" value="1"/>
</dbReference>
<feature type="compositionally biased region" description="Polar residues" evidence="5">
    <location>
        <begin position="739"/>
        <end position="763"/>
    </location>
</feature>
<name>A0AAD1Y5C0_EUPCR</name>
<dbReference type="Pfam" id="PF00493">
    <property type="entry name" value="MCM"/>
    <property type="match status" value="1"/>
</dbReference>
<evidence type="ECO:0000259" key="6">
    <source>
        <dbReference type="PROSITE" id="PS50051"/>
    </source>
</evidence>
<organism evidence="7 8">
    <name type="scientific">Euplotes crassus</name>
    <dbReference type="NCBI Taxonomy" id="5936"/>
    <lineage>
        <taxon>Eukaryota</taxon>
        <taxon>Sar</taxon>
        <taxon>Alveolata</taxon>
        <taxon>Ciliophora</taxon>
        <taxon>Intramacronucleata</taxon>
        <taxon>Spirotrichea</taxon>
        <taxon>Hypotrichia</taxon>
        <taxon>Euplotida</taxon>
        <taxon>Euplotidae</taxon>
        <taxon>Moneuplotes</taxon>
    </lineage>
</organism>
<dbReference type="Proteomes" id="UP001295684">
    <property type="component" value="Unassembled WGS sequence"/>
</dbReference>
<comment type="caution">
    <text evidence="7">The sequence shown here is derived from an EMBL/GenBank/DDBJ whole genome shotgun (WGS) entry which is preliminary data.</text>
</comment>
<feature type="domain" description="MCM C-terminal AAA(+) ATPase" evidence="6">
    <location>
        <begin position="345"/>
        <end position="551"/>
    </location>
</feature>
<evidence type="ECO:0000313" key="7">
    <source>
        <dbReference type="EMBL" id="CAI2385095.1"/>
    </source>
</evidence>
<sequence>MTQAARDSINLNQQEEDVKEIFKYLTDKYAPSLREVLIEPDPLIHYDMAFDLLEFIYHFPWFGANFHSHPEDFLNTMRKFFVYIQENLLSKVKETYSGCRVKQYLDVRLFNVPMIKEVKIDSIRNIKEYHVGKYISLFGTTIRTTGRKDRELQCDVECVRCGTKHKVNSDLFQYSKLQMPLFCGGTVEKKYNPYDALMNKLMRKKANKGDENGKGDMGMTALGTCMSRKFSKNPYTSIFSDYQEIKVQELFKTLKPGNIPRSIIVILEDNLVDVCKPGDDVLINGIIIQRWSDDRKDERPNIEIAILANYIIVLNKKEFIQRFDVTSENKAEFKKFWKDCPYLEGRNKLIESICPYIYEKNEQKLGMLLAIIGGVPKLIEKDNTKIRGQIHMLMVGEPGTGKSCLLCFAQKLSMRSVMTTGIGTTSAGLTVAAFKDGNEWILEAGALVLADCGVCCIDEFALIRQEDRGSVHEAMEQQTLSIAKAGLVCKINARATIIAATNPSGSNRIDMNYNNGQNTGISSSLLSRFDLIFMMKDEHLVEYDSAHANFKLSMNTEEEAERDPTIWGVEKLGKYILYIQREFSPELSDYAIRIFQNYYQYLRKRERLPQDRKTVRMLESLIRISEAHARLMMRNEIIVLDAIVTIILMEHCLNSGLLEELFPVIMSFDRYTEAKHEILLRLGLNPGEFPDPNMKKNRRRNKKKKSGQFSYNSYMDGDQHFSGTITSQDEINGGDNYFVGSSQQSVNGNKSDSQTTFCISQGTQNNNSQSNDLTSFNLDSQDNSQTTKINGNNIDDDDDNPGNDDLADISALL</sequence>
<feature type="compositionally biased region" description="Acidic residues" evidence="5">
    <location>
        <begin position="794"/>
        <end position="803"/>
    </location>
</feature>
<gene>
    <name evidence="7" type="ORF">ECRASSUSDP1_LOCUS26637</name>
</gene>
<feature type="region of interest" description="Disordered" evidence="5">
    <location>
        <begin position="732"/>
        <end position="803"/>
    </location>
</feature>
<dbReference type="PRINTS" id="PR01657">
    <property type="entry name" value="MCMFAMILY"/>
</dbReference>
<dbReference type="SMART" id="SM00350">
    <property type="entry name" value="MCM"/>
    <property type="match status" value="1"/>
</dbReference>
<proteinExistence type="inferred from homology"/>
<dbReference type="GO" id="GO:0005524">
    <property type="term" value="F:ATP binding"/>
    <property type="evidence" value="ECO:0007669"/>
    <property type="project" value="UniProtKB-KW"/>
</dbReference>
<dbReference type="Gene3D" id="2.40.50.140">
    <property type="entry name" value="Nucleic acid-binding proteins"/>
    <property type="match status" value="1"/>
</dbReference>
<accession>A0AAD1Y5C0</accession>
<keyword evidence="2 4" id="KW-0067">ATP-binding</keyword>
<keyword evidence="8" id="KW-1185">Reference proteome</keyword>
<keyword evidence="1 4" id="KW-0547">Nucleotide-binding</keyword>
<dbReference type="PROSITE" id="PS50051">
    <property type="entry name" value="MCM_2"/>
    <property type="match status" value="1"/>
</dbReference>
<dbReference type="Gene3D" id="3.40.50.300">
    <property type="entry name" value="P-loop containing nucleotide triphosphate hydrolases"/>
    <property type="match status" value="1"/>
</dbReference>
<comment type="similarity">
    <text evidence="4">Belongs to the MCM family.</text>
</comment>
<dbReference type="InterPro" id="IPR001208">
    <property type="entry name" value="MCM_dom"/>
</dbReference>
<dbReference type="InterPro" id="IPR033762">
    <property type="entry name" value="MCM_OB"/>
</dbReference>
<dbReference type="SUPFAM" id="SSF52540">
    <property type="entry name" value="P-loop containing nucleoside triphosphate hydrolases"/>
    <property type="match status" value="1"/>
</dbReference>
<feature type="region of interest" description="Disordered" evidence="5">
    <location>
        <begin position="689"/>
        <end position="715"/>
    </location>
</feature>
<dbReference type="InterPro" id="IPR012340">
    <property type="entry name" value="NA-bd_OB-fold"/>
</dbReference>
<dbReference type="GO" id="GO:0017116">
    <property type="term" value="F:single-stranded DNA helicase activity"/>
    <property type="evidence" value="ECO:0007669"/>
    <property type="project" value="TreeGrafter"/>
</dbReference>
<dbReference type="SUPFAM" id="SSF50249">
    <property type="entry name" value="Nucleic acid-binding proteins"/>
    <property type="match status" value="1"/>
</dbReference>
<dbReference type="GO" id="GO:0000724">
    <property type="term" value="P:double-strand break repair via homologous recombination"/>
    <property type="evidence" value="ECO:0007669"/>
    <property type="project" value="TreeGrafter"/>
</dbReference>
<feature type="compositionally biased region" description="Basic residues" evidence="5">
    <location>
        <begin position="695"/>
        <end position="706"/>
    </location>
</feature>
<dbReference type="GO" id="GO:0003697">
    <property type="term" value="F:single-stranded DNA binding"/>
    <property type="evidence" value="ECO:0007669"/>
    <property type="project" value="TreeGrafter"/>
</dbReference>
<dbReference type="EMBL" id="CAMPGE010027469">
    <property type="protein sequence ID" value="CAI2385095.1"/>
    <property type="molecule type" value="Genomic_DNA"/>
</dbReference>
<dbReference type="Pfam" id="PF17855">
    <property type="entry name" value="MCM_lid"/>
    <property type="match status" value="1"/>
</dbReference>
<dbReference type="InterPro" id="IPR027417">
    <property type="entry name" value="P-loop_NTPase"/>
</dbReference>
<dbReference type="Pfam" id="PF17207">
    <property type="entry name" value="MCM_OB"/>
    <property type="match status" value="1"/>
</dbReference>
<dbReference type="AlphaFoldDB" id="A0AAD1Y5C0"/>
<evidence type="ECO:0000313" key="8">
    <source>
        <dbReference type="Proteomes" id="UP001295684"/>
    </source>
</evidence>
<evidence type="ECO:0000256" key="3">
    <source>
        <dbReference type="ARBA" id="ARBA00023125"/>
    </source>
</evidence>
<evidence type="ECO:0000256" key="4">
    <source>
        <dbReference type="RuleBase" id="RU004070"/>
    </source>
</evidence>
<evidence type="ECO:0000256" key="5">
    <source>
        <dbReference type="SAM" id="MobiDB-lite"/>
    </source>
</evidence>
<reference evidence="7" key="1">
    <citation type="submission" date="2023-07" db="EMBL/GenBank/DDBJ databases">
        <authorList>
            <consortium name="AG Swart"/>
            <person name="Singh M."/>
            <person name="Singh A."/>
            <person name="Seah K."/>
            <person name="Emmerich C."/>
        </authorList>
    </citation>
    <scope>NUCLEOTIDE SEQUENCE</scope>
    <source>
        <strain evidence="7">DP1</strain>
    </source>
</reference>
<feature type="compositionally biased region" description="Polar residues" evidence="5">
    <location>
        <begin position="772"/>
        <end position="788"/>
    </location>
</feature>
<dbReference type="GO" id="GO:0005634">
    <property type="term" value="C:nucleus"/>
    <property type="evidence" value="ECO:0007669"/>
    <property type="project" value="UniProtKB-SubCell"/>
</dbReference>
<protein>
    <recommendedName>
        <fullName evidence="6">MCM C-terminal AAA(+) ATPase domain-containing protein</fullName>
    </recommendedName>
</protein>
<dbReference type="InterPro" id="IPR041562">
    <property type="entry name" value="MCM_lid"/>
</dbReference>
<evidence type="ECO:0000256" key="2">
    <source>
        <dbReference type="ARBA" id="ARBA00022840"/>
    </source>
</evidence>